<feature type="domain" description="PPM-type phosphatase" evidence="2">
    <location>
        <begin position="6"/>
        <end position="247"/>
    </location>
</feature>
<keyword evidence="1" id="KW-0904">Protein phosphatase</keyword>
<dbReference type="EMBL" id="JAPFFF010000002">
    <property type="protein sequence ID" value="KAK8896463.1"/>
    <property type="molecule type" value="Genomic_DNA"/>
</dbReference>
<accession>A0ABR2L051</accession>
<comment type="caution">
    <text evidence="3">The sequence shown here is derived from an EMBL/GenBank/DDBJ whole genome shotgun (WGS) entry which is preliminary data.</text>
</comment>
<dbReference type="Proteomes" id="UP001470230">
    <property type="component" value="Unassembled WGS sequence"/>
</dbReference>
<organism evidence="3 4">
    <name type="scientific">Tritrichomonas musculus</name>
    <dbReference type="NCBI Taxonomy" id="1915356"/>
    <lineage>
        <taxon>Eukaryota</taxon>
        <taxon>Metamonada</taxon>
        <taxon>Parabasalia</taxon>
        <taxon>Tritrichomonadida</taxon>
        <taxon>Tritrichomonadidae</taxon>
        <taxon>Tritrichomonas</taxon>
    </lineage>
</organism>
<keyword evidence="1" id="KW-0378">Hydrolase</keyword>
<evidence type="ECO:0000313" key="3">
    <source>
        <dbReference type="EMBL" id="KAK8896463.1"/>
    </source>
</evidence>
<keyword evidence="1" id="KW-0460">Magnesium</keyword>
<dbReference type="PROSITE" id="PS51746">
    <property type="entry name" value="PPM_2"/>
    <property type="match status" value="1"/>
</dbReference>
<comment type="cofactor">
    <cofactor evidence="1">
        <name>Mn(2+)</name>
        <dbReference type="ChEBI" id="CHEBI:29035"/>
    </cofactor>
</comment>
<evidence type="ECO:0000259" key="2">
    <source>
        <dbReference type="PROSITE" id="PS51746"/>
    </source>
</evidence>
<comment type="catalytic activity">
    <reaction evidence="1">
        <text>O-phospho-L-threonyl-[protein] + H2O = L-threonyl-[protein] + phosphate</text>
        <dbReference type="Rhea" id="RHEA:47004"/>
        <dbReference type="Rhea" id="RHEA-COMP:11060"/>
        <dbReference type="Rhea" id="RHEA-COMP:11605"/>
        <dbReference type="ChEBI" id="CHEBI:15377"/>
        <dbReference type="ChEBI" id="CHEBI:30013"/>
        <dbReference type="ChEBI" id="CHEBI:43474"/>
        <dbReference type="ChEBI" id="CHEBI:61977"/>
        <dbReference type="EC" id="3.1.3.16"/>
    </reaction>
</comment>
<keyword evidence="4" id="KW-1185">Reference proteome</keyword>
<evidence type="ECO:0000256" key="1">
    <source>
        <dbReference type="RuleBase" id="RU366020"/>
    </source>
</evidence>
<dbReference type="InterPro" id="IPR039123">
    <property type="entry name" value="PPTC7"/>
</dbReference>
<name>A0ABR2L051_9EUKA</name>
<comment type="similarity">
    <text evidence="1">Belongs to the PP2C family.</text>
</comment>
<evidence type="ECO:0000313" key="4">
    <source>
        <dbReference type="Proteomes" id="UP001470230"/>
    </source>
</evidence>
<gene>
    <name evidence="3" type="ORF">M9Y10_014363</name>
</gene>
<comment type="cofactor">
    <cofactor evidence="1">
        <name>Mg(2+)</name>
        <dbReference type="ChEBI" id="CHEBI:18420"/>
    </cofactor>
</comment>
<dbReference type="SMART" id="SM00332">
    <property type="entry name" value="PP2Cc"/>
    <property type="match status" value="1"/>
</dbReference>
<protein>
    <recommendedName>
        <fullName evidence="1">Protein phosphatase</fullName>
        <ecNumber evidence="1">3.1.3.16</ecNumber>
    </recommendedName>
</protein>
<sequence>MNFILLSSCFKIPHPSKAKFGGEDACFTSNKNSALGVADGVGGWVTYRGSNSAKYSQDLMNYSKQFSYLQNPLQILEKAFDNIDRSIPGSTTATVAKLNGNNLSIINVGDSGCGLFRDFHNIYLTKSTVHGFNFPYQLGYLSETVPSNGTIDHIPVYGDDILVCASDGLWDNLFMSDIEQILWNYYDAGMDPKEFCNVASQKLSEIAVEYAKKSGYKSPFYQEAHKNGIPMPEGGKLDDTTVVVAIVQKEDNL</sequence>
<dbReference type="InterPro" id="IPR036457">
    <property type="entry name" value="PPM-type-like_dom_sf"/>
</dbReference>
<dbReference type="PANTHER" id="PTHR12320">
    <property type="entry name" value="PROTEIN PHOSPHATASE 2C"/>
    <property type="match status" value="1"/>
</dbReference>
<dbReference type="InterPro" id="IPR001932">
    <property type="entry name" value="PPM-type_phosphatase-like_dom"/>
</dbReference>
<reference evidence="3 4" key="1">
    <citation type="submission" date="2024-04" db="EMBL/GenBank/DDBJ databases">
        <title>Tritrichomonas musculus Genome.</title>
        <authorList>
            <person name="Alves-Ferreira E."/>
            <person name="Grigg M."/>
            <person name="Lorenzi H."/>
            <person name="Galac M."/>
        </authorList>
    </citation>
    <scope>NUCLEOTIDE SEQUENCE [LARGE SCALE GENOMIC DNA]</scope>
    <source>
        <strain evidence="3 4">EAF2021</strain>
    </source>
</reference>
<dbReference type="PANTHER" id="PTHR12320:SF1">
    <property type="entry name" value="PROTEIN PHOSPHATASE PTC7 HOMOLOG"/>
    <property type="match status" value="1"/>
</dbReference>
<dbReference type="SMART" id="SM00331">
    <property type="entry name" value="PP2C_SIG"/>
    <property type="match status" value="1"/>
</dbReference>
<dbReference type="SUPFAM" id="SSF81606">
    <property type="entry name" value="PP2C-like"/>
    <property type="match status" value="1"/>
</dbReference>
<dbReference type="Pfam" id="PF00481">
    <property type="entry name" value="PP2C"/>
    <property type="match status" value="1"/>
</dbReference>
<dbReference type="EC" id="3.1.3.16" evidence="1"/>
<comment type="catalytic activity">
    <reaction evidence="1">
        <text>O-phospho-L-seryl-[protein] + H2O = L-seryl-[protein] + phosphate</text>
        <dbReference type="Rhea" id="RHEA:20629"/>
        <dbReference type="Rhea" id="RHEA-COMP:9863"/>
        <dbReference type="Rhea" id="RHEA-COMP:11604"/>
        <dbReference type="ChEBI" id="CHEBI:15377"/>
        <dbReference type="ChEBI" id="CHEBI:29999"/>
        <dbReference type="ChEBI" id="CHEBI:43474"/>
        <dbReference type="ChEBI" id="CHEBI:83421"/>
        <dbReference type="EC" id="3.1.3.16"/>
    </reaction>
</comment>
<keyword evidence="1" id="KW-0464">Manganese</keyword>
<keyword evidence="1" id="KW-0479">Metal-binding</keyword>
<dbReference type="Gene3D" id="3.60.40.10">
    <property type="entry name" value="PPM-type phosphatase domain"/>
    <property type="match status" value="2"/>
</dbReference>
<proteinExistence type="inferred from homology"/>